<sequence length="97" mass="11234">MSDRQGSIQDRIKALVAASAVDEITYKSEWLGYLPFGAFHWIEHQGKDVSSDFPAGWTLEDLTGLERCGFLEVLETHQDPEDEFDRWIRYRVCVTRP</sequence>
<evidence type="ECO:0000313" key="2">
    <source>
        <dbReference type="Proteomes" id="UP000037931"/>
    </source>
</evidence>
<gene>
    <name evidence="1" type="ORF">PF66_05512</name>
</gene>
<organism evidence="1 2">
    <name type="scientific">Pseudomonas asplenii</name>
    <dbReference type="NCBI Taxonomy" id="53407"/>
    <lineage>
        <taxon>Bacteria</taxon>
        <taxon>Pseudomonadati</taxon>
        <taxon>Pseudomonadota</taxon>
        <taxon>Gammaproteobacteria</taxon>
        <taxon>Pseudomonadales</taxon>
        <taxon>Pseudomonadaceae</taxon>
        <taxon>Pseudomonas</taxon>
    </lineage>
</organism>
<dbReference type="RefSeq" id="WP_054059985.1">
    <property type="nucleotide sequence ID" value="NZ_JAQMZR010000055.1"/>
</dbReference>
<reference evidence="1 2" key="1">
    <citation type="journal article" date="2015" name="PLoS ONE">
        <title>Rice-Infecting Pseudomonas Genomes Are Highly Accessorized and Harbor Multiple Putative Virulence Mechanisms to Cause Sheath Brown Rot.</title>
        <authorList>
            <person name="Quibod I.L."/>
            <person name="Grande G."/>
            <person name="Oreiro E.G."/>
            <person name="Borja F.N."/>
            <person name="Dossa G.S."/>
            <person name="Mauleon R."/>
            <person name="Cruz C.V."/>
            <person name="Oliva R."/>
        </authorList>
    </citation>
    <scope>NUCLEOTIDE SEQUENCE [LARGE SCALE GENOMIC DNA]</scope>
    <source>
        <strain evidence="1 2">IRRI 6609</strain>
    </source>
</reference>
<dbReference type="PATRIC" id="fig|50340.43.peg.3226"/>
<keyword evidence="2" id="KW-1185">Reference proteome</keyword>
<comment type="caution">
    <text evidence="1">The sequence shown here is derived from an EMBL/GenBank/DDBJ whole genome shotgun (WGS) entry which is preliminary data.</text>
</comment>
<accession>A0A0M9GCU7</accession>
<proteinExistence type="predicted"/>
<dbReference type="EMBL" id="JSYZ01000025">
    <property type="protein sequence ID" value="KPA87935.1"/>
    <property type="molecule type" value="Genomic_DNA"/>
</dbReference>
<name>A0A0M9GCU7_9PSED</name>
<protein>
    <submittedName>
        <fullName evidence="1">Uncharacterized protein</fullName>
    </submittedName>
</protein>
<dbReference type="OrthoDB" id="290902at2"/>
<dbReference type="Proteomes" id="UP000037931">
    <property type="component" value="Unassembled WGS sequence"/>
</dbReference>
<dbReference type="AlphaFoldDB" id="A0A0M9GCU7"/>
<evidence type="ECO:0000313" key="1">
    <source>
        <dbReference type="EMBL" id="KPA87935.1"/>
    </source>
</evidence>
<dbReference type="STRING" id="50340.PF66_05512"/>